<dbReference type="AlphaFoldDB" id="A0A2P2N803"/>
<proteinExistence type="predicted"/>
<reference evidence="2" key="1">
    <citation type="submission" date="2018-02" db="EMBL/GenBank/DDBJ databases">
        <title>Rhizophora mucronata_Transcriptome.</title>
        <authorList>
            <person name="Meera S.P."/>
            <person name="Sreeshan A."/>
            <person name="Augustine A."/>
        </authorList>
    </citation>
    <scope>NUCLEOTIDE SEQUENCE</scope>
    <source>
        <tissue evidence="2">Leaf</tissue>
    </source>
</reference>
<feature type="region of interest" description="Disordered" evidence="1">
    <location>
        <begin position="1"/>
        <end position="24"/>
    </location>
</feature>
<evidence type="ECO:0000313" key="2">
    <source>
        <dbReference type="EMBL" id="MBX38602.1"/>
    </source>
</evidence>
<evidence type="ECO:0000256" key="1">
    <source>
        <dbReference type="SAM" id="MobiDB-lite"/>
    </source>
</evidence>
<dbReference type="EMBL" id="GGEC01058118">
    <property type="protein sequence ID" value="MBX38602.1"/>
    <property type="molecule type" value="Transcribed_RNA"/>
</dbReference>
<accession>A0A2P2N803</accession>
<name>A0A2P2N803_RHIMU</name>
<protein>
    <submittedName>
        <fullName evidence="2">Uncharacterized protein</fullName>
    </submittedName>
</protein>
<organism evidence="2">
    <name type="scientific">Rhizophora mucronata</name>
    <name type="common">Asiatic mangrove</name>
    <dbReference type="NCBI Taxonomy" id="61149"/>
    <lineage>
        <taxon>Eukaryota</taxon>
        <taxon>Viridiplantae</taxon>
        <taxon>Streptophyta</taxon>
        <taxon>Embryophyta</taxon>
        <taxon>Tracheophyta</taxon>
        <taxon>Spermatophyta</taxon>
        <taxon>Magnoliopsida</taxon>
        <taxon>eudicotyledons</taxon>
        <taxon>Gunneridae</taxon>
        <taxon>Pentapetalae</taxon>
        <taxon>rosids</taxon>
        <taxon>fabids</taxon>
        <taxon>Malpighiales</taxon>
        <taxon>Rhizophoraceae</taxon>
        <taxon>Rhizophora</taxon>
    </lineage>
</organism>
<sequence length="24" mass="2534">MNSHGPTVGPSQKMGIFFSGPTKK</sequence>